<dbReference type="GO" id="GO:0006629">
    <property type="term" value="P:lipid metabolic process"/>
    <property type="evidence" value="ECO:0007669"/>
    <property type="project" value="UniProtKB-KW"/>
</dbReference>
<dbReference type="GO" id="GO:0004464">
    <property type="term" value="F:leukotriene-C4 synthase activity"/>
    <property type="evidence" value="ECO:0007669"/>
    <property type="project" value="UniProtKB-EC"/>
</dbReference>
<evidence type="ECO:0000256" key="9">
    <source>
        <dbReference type="ARBA" id="ARBA00023128"/>
    </source>
</evidence>
<keyword evidence="5" id="KW-1000">Mitochondrion outer membrane</keyword>
<comment type="subcellular location">
    <subcellularLocation>
        <location evidence="1">Mitochondrion outer membrane</location>
        <topology evidence="1">Multi-pass membrane protein</topology>
    </subcellularLocation>
</comment>
<evidence type="ECO:0000256" key="10">
    <source>
        <dbReference type="ARBA" id="ARBA00023136"/>
    </source>
</evidence>
<evidence type="ECO:0000256" key="8">
    <source>
        <dbReference type="ARBA" id="ARBA00023098"/>
    </source>
</evidence>
<evidence type="ECO:0000256" key="2">
    <source>
        <dbReference type="ARBA" id="ARBA00010459"/>
    </source>
</evidence>
<evidence type="ECO:0000256" key="7">
    <source>
        <dbReference type="ARBA" id="ARBA00023002"/>
    </source>
</evidence>
<dbReference type="Pfam" id="PF01124">
    <property type="entry name" value="MAPEG"/>
    <property type="match status" value="1"/>
</dbReference>
<dbReference type="GO" id="GO:0005635">
    <property type="term" value="C:nuclear envelope"/>
    <property type="evidence" value="ECO:0007669"/>
    <property type="project" value="TreeGrafter"/>
</dbReference>
<name>C1BJ63_OSMMO</name>
<evidence type="ECO:0000256" key="12">
    <source>
        <dbReference type="ARBA" id="ARBA00023239"/>
    </source>
</evidence>
<keyword evidence="3 24" id="KW-0808">Transferase</keyword>
<evidence type="ECO:0000256" key="18">
    <source>
        <dbReference type="ARBA" id="ARBA00049298"/>
    </source>
</evidence>
<dbReference type="Gene3D" id="1.20.120.550">
    <property type="entry name" value="Membrane associated eicosanoid/glutathione metabolism-like domain"/>
    <property type="match status" value="1"/>
</dbReference>
<evidence type="ECO:0000256" key="20">
    <source>
        <dbReference type="ARBA" id="ARBA00069748"/>
    </source>
</evidence>
<keyword evidence="4 23" id="KW-0812">Transmembrane</keyword>
<comment type="catalytic activity">
    <reaction evidence="18">
        <text>leukotriene C4 = leukotriene A4 + glutathione</text>
        <dbReference type="Rhea" id="RHEA:17617"/>
        <dbReference type="ChEBI" id="CHEBI:57463"/>
        <dbReference type="ChEBI" id="CHEBI:57925"/>
        <dbReference type="ChEBI" id="CHEBI:57973"/>
        <dbReference type="EC" id="4.4.1.20"/>
    </reaction>
    <physiologicalReaction direction="right-to-left" evidence="18">
        <dbReference type="Rhea" id="RHEA:17619"/>
    </physiologicalReaction>
</comment>
<dbReference type="PANTHER" id="PTHR10250">
    <property type="entry name" value="MICROSOMAL GLUTATHIONE S-TRANSFERASE"/>
    <property type="match status" value="1"/>
</dbReference>
<evidence type="ECO:0000256" key="15">
    <source>
        <dbReference type="ARBA" id="ARBA00037916"/>
    </source>
</evidence>
<comment type="similarity">
    <text evidence="2">Belongs to the MAPEG family.</text>
</comment>
<dbReference type="InterPro" id="IPR050997">
    <property type="entry name" value="MAPEG"/>
</dbReference>
<feature type="transmembrane region" description="Helical" evidence="23">
    <location>
        <begin position="120"/>
        <end position="139"/>
    </location>
</feature>
<keyword evidence="11" id="KW-0564">Palmitate</keyword>
<feature type="transmembrane region" description="Helical" evidence="23">
    <location>
        <begin position="7"/>
        <end position="27"/>
    </location>
</feature>
<evidence type="ECO:0000256" key="5">
    <source>
        <dbReference type="ARBA" id="ARBA00022787"/>
    </source>
</evidence>
<keyword evidence="10 23" id="KW-0472">Membrane</keyword>
<evidence type="ECO:0000256" key="1">
    <source>
        <dbReference type="ARBA" id="ARBA00004374"/>
    </source>
</evidence>
<evidence type="ECO:0000313" key="24">
    <source>
        <dbReference type="EMBL" id="ACO09066.1"/>
    </source>
</evidence>
<comment type="pathway">
    <text evidence="15">Lipid metabolism; arachidonate metabolism.</text>
</comment>
<keyword evidence="6 23" id="KW-1133">Transmembrane helix</keyword>
<evidence type="ECO:0000256" key="22">
    <source>
        <dbReference type="ARBA" id="ARBA00076908"/>
    </source>
</evidence>
<evidence type="ECO:0000256" key="21">
    <source>
        <dbReference type="ARBA" id="ARBA00075145"/>
    </source>
</evidence>
<proteinExistence type="evidence at transcript level"/>
<sequence>MVVLSKDYGYVAITGVASMIMIGHLALKVGKARKKYKVHYPQMYSDDPETGNIFNCIQRAHLNTLELYPAFLFCLAVGGLHNPRLVSGLGMVWVISREIYAHGYSTGDPKKRMRGSFGNLALLGMMLTTVNFGRTLLGWSQPRRFPGMRGAPLVSVA</sequence>
<comment type="catalytic activity">
    <reaction evidence="19">
        <text>15-deoxy-Delta(12,14)-prostaglandin J2 + glutathione = 15-deoxy-Delta(12,14)-prostaglandin J2-S-(R)-glutathione</text>
        <dbReference type="Rhea" id="RHEA:75963"/>
        <dbReference type="ChEBI" id="CHEBI:57925"/>
        <dbReference type="ChEBI" id="CHEBI:85236"/>
        <dbReference type="ChEBI" id="CHEBI:194498"/>
    </reaction>
    <physiologicalReaction direction="left-to-right" evidence="19">
        <dbReference type="Rhea" id="RHEA:75964"/>
    </physiologicalReaction>
</comment>
<dbReference type="EC" id="4.4.1.20" evidence="16"/>
<keyword evidence="7" id="KW-0560">Oxidoreductase</keyword>
<reference evidence="24" key="1">
    <citation type="submission" date="2009-03" db="EMBL/GenBank/DDBJ databases">
        <title>Osmerus mordax full-length cDNAs.</title>
        <authorList>
            <person name="von Schalburg K."/>
            <person name="Leong J."/>
            <person name="Cooper G."/>
            <person name="Davidson W.S."/>
            <person name="Koop B.F."/>
        </authorList>
    </citation>
    <scope>NUCLEOTIDE SEQUENCE</scope>
    <source>
        <tissue evidence="24">Brain</tissue>
    </source>
</reference>
<organism evidence="24">
    <name type="scientific">Osmerus mordax</name>
    <name type="common">Rainbow smelt</name>
    <name type="synonym">Atherina mordax</name>
    <dbReference type="NCBI Taxonomy" id="8014"/>
    <lineage>
        <taxon>Eukaryota</taxon>
        <taxon>Metazoa</taxon>
        <taxon>Chordata</taxon>
        <taxon>Craniata</taxon>
        <taxon>Vertebrata</taxon>
        <taxon>Euteleostomi</taxon>
        <taxon>Actinopterygii</taxon>
        <taxon>Neopterygii</taxon>
        <taxon>Teleostei</taxon>
        <taxon>Stomiati</taxon>
        <taxon>Osmeriformes</taxon>
        <taxon>Osmeridae</taxon>
        <taxon>Osmerus</taxon>
    </lineage>
</organism>
<evidence type="ECO:0000256" key="16">
    <source>
        <dbReference type="ARBA" id="ARBA00039056"/>
    </source>
</evidence>
<dbReference type="FunFam" id="1.20.120.550:FF:000004">
    <property type="entry name" value="Microsomal glutathione S-transferase 3"/>
    <property type="match status" value="1"/>
</dbReference>
<protein>
    <recommendedName>
        <fullName evidence="20">Glutathione S-transferase 3, mitochondrial</fullName>
        <ecNumber evidence="16">4.4.1.20</ecNumber>
    </recommendedName>
    <alternativeName>
        <fullName evidence="21">Glutathione peroxidase MGST3</fullName>
    </alternativeName>
    <alternativeName>
        <fullName evidence="22">LTC4 synthase MGST3</fullName>
    </alternativeName>
</protein>
<evidence type="ECO:0000256" key="6">
    <source>
        <dbReference type="ARBA" id="ARBA00022989"/>
    </source>
</evidence>
<evidence type="ECO:0000256" key="3">
    <source>
        <dbReference type="ARBA" id="ARBA00022679"/>
    </source>
</evidence>
<evidence type="ECO:0000256" key="4">
    <source>
        <dbReference type="ARBA" id="ARBA00022692"/>
    </source>
</evidence>
<evidence type="ECO:0000256" key="17">
    <source>
        <dbReference type="ARBA" id="ARBA00043664"/>
    </source>
</evidence>
<comment type="pathway">
    <text evidence="14">Lipid metabolism; leukotriene C4 biosynthesis.</text>
</comment>
<keyword evidence="9" id="KW-0496">Mitochondrion</keyword>
<keyword evidence="13" id="KW-0449">Lipoprotein</keyword>
<dbReference type="EMBL" id="BT074642">
    <property type="protein sequence ID" value="ACO09066.1"/>
    <property type="molecule type" value="mRNA"/>
</dbReference>
<accession>C1BJ63</accession>
<dbReference type="SUPFAM" id="SSF161084">
    <property type="entry name" value="MAPEG domain-like"/>
    <property type="match status" value="1"/>
</dbReference>
<gene>
    <name evidence="24" type="primary">MGST3</name>
</gene>
<keyword evidence="8" id="KW-0443">Lipid metabolism</keyword>
<dbReference type="GO" id="GO:0005741">
    <property type="term" value="C:mitochondrial outer membrane"/>
    <property type="evidence" value="ECO:0007669"/>
    <property type="project" value="UniProtKB-SubCell"/>
</dbReference>
<evidence type="ECO:0000256" key="14">
    <source>
        <dbReference type="ARBA" id="ARBA00037884"/>
    </source>
</evidence>
<dbReference type="PANTHER" id="PTHR10250:SF26">
    <property type="entry name" value="GLUTATHIONE S-TRANSFERASE 3, MITOCHONDRIAL"/>
    <property type="match status" value="1"/>
</dbReference>
<dbReference type="GO" id="GO:0006691">
    <property type="term" value="P:leukotriene metabolic process"/>
    <property type="evidence" value="ECO:0007669"/>
    <property type="project" value="UniProtKB-ARBA"/>
</dbReference>
<evidence type="ECO:0000256" key="23">
    <source>
        <dbReference type="SAM" id="Phobius"/>
    </source>
</evidence>
<dbReference type="GO" id="GO:0004602">
    <property type="term" value="F:glutathione peroxidase activity"/>
    <property type="evidence" value="ECO:0007669"/>
    <property type="project" value="TreeGrafter"/>
</dbReference>
<dbReference type="GO" id="GO:0004364">
    <property type="term" value="F:glutathione transferase activity"/>
    <property type="evidence" value="ECO:0007669"/>
    <property type="project" value="TreeGrafter"/>
</dbReference>
<comment type="catalytic activity">
    <reaction evidence="17">
        <text>(5S)-hydroperoxy-(6E,8Z,11Z,14Z)-eicosatetraenoate + 2 glutathione = (5S)-hydroxy-(6E,8Z,11Z,14Z)-eicosatetraenoate + glutathione disulfide + H2O</text>
        <dbReference type="Rhea" id="RHEA:48620"/>
        <dbReference type="ChEBI" id="CHEBI:15377"/>
        <dbReference type="ChEBI" id="CHEBI:57450"/>
        <dbReference type="ChEBI" id="CHEBI:57925"/>
        <dbReference type="ChEBI" id="CHEBI:58297"/>
        <dbReference type="ChEBI" id="CHEBI:90632"/>
    </reaction>
    <physiologicalReaction direction="left-to-right" evidence="17">
        <dbReference type="Rhea" id="RHEA:48621"/>
    </physiologicalReaction>
</comment>
<dbReference type="AlphaFoldDB" id="C1BJ63"/>
<evidence type="ECO:0000256" key="11">
    <source>
        <dbReference type="ARBA" id="ARBA00023139"/>
    </source>
</evidence>
<dbReference type="InterPro" id="IPR001129">
    <property type="entry name" value="Membr-assoc_MAPEG"/>
</dbReference>
<dbReference type="GO" id="GO:0005783">
    <property type="term" value="C:endoplasmic reticulum"/>
    <property type="evidence" value="ECO:0007669"/>
    <property type="project" value="TreeGrafter"/>
</dbReference>
<dbReference type="InterPro" id="IPR023352">
    <property type="entry name" value="MAPEG-like_dom_sf"/>
</dbReference>
<evidence type="ECO:0000256" key="19">
    <source>
        <dbReference type="ARBA" id="ARBA00051411"/>
    </source>
</evidence>
<keyword evidence="12" id="KW-0456">Lyase</keyword>
<evidence type="ECO:0000256" key="13">
    <source>
        <dbReference type="ARBA" id="ARBA00023288"/>
    </source>
</evidence>